<evidence type="ECO:0000256" key="7">
    <source>
        <dbReference type="ARBA" id="ARBA00023136"/>
    </source>
</evidence>
<keyword evidence="3" id="KW-1003">Cell membrane</keyword>
<dbReference type="InterPro" id="IPR019594">
    <property type="entry name" value="Glu/Gly-bd"/>
</dbReference>
<accession>A0ABY7FT09</accession>
<feature type="transmembrane region" description="Helical" evidence="13">
    <location>
        <begin position="713"/>
        <end position="738"/>
    </location>
</feature>
<evidence type="ECO:0000256" key="1">
    <source>
        <dbReference type="ARBA" id="ARBA00004651"/>
    </source>
</evidence>
<dbReference type="SUPFAM" id="SSF81324">
    <property type="entry name" value="Voltage-gated potassium channels"/>
    <property type="match status" value="1"/>
</dbReference>
<dbReference type="PANTHER" id="PTHR18966">
    <property type="entry name" value="IONOTROPIC GLUTAMATE RECEPTOR"/>
    <property type="match status" value="1"/>
</dbReference>
<keyword evidence="9" id="KW-0325">Glycoprotein</keyword>
<feature type="compositionally biased region" description="Basic and acidic residues" evidence="12">
    <location>
        <begin position="787"/>
        <end position="802"/>
    </location>
</feature>
<feature type="transmembrane region" description="Helical" evidence="13">
    <location>
        <begin position="497"/>
        <end position="515"/>
    </location>
</feature>
<dbReference type="InterPro" id="IPR001320">
    <property type="entry name" value="Iontro_rcpt_C"/>
</dbReference>
<evidence type="ECO:0000313" key="15">
    <source>
        <dbReference type="EMBL" id="WAR22346.1"/>
    </source>
</evidence>
<gene>
    <name evidence="15" type="ORF">MAR_016320</name>
</gene>
<evidence type="ECO:0000256" key="8">
    <source>
        <dbReference type="ARBA" id="ARBA00023170"/>
    </source>
</evidence>
<feature type="region of interest" description="Disordered" evidence="12">
    <location>
        <begin position="766"/>
        <end position="844"/>
    </location>
</feature>
<dbReference type="PRINTS" id="PR00177">
    <property type="entry name" value="NMDARECEPTOR"/>
</dbReference>
<dbReference type="SUPFAM" id="SSF53850">
    <property type="entry name" value="Periplasmic binding protein-like II"/>
    <property type="match status" value="1"/>
</dbReference>
<evidence type="ECO:0000256" key="10">
    <source>
        <dbReference type="ARBA" id="ARBA00023286"/>
    </source>
</evidence>
<protein>
    <submittedName>
        <fullName evidence="15">IR25A-like protein</fullName>
    </submittedName>
</protein>
<feature type="compositionally biased region" description="Polar residues" evidence="12">
    <location>
        <begin position="804"/>
        <end position="816"/>
    </location>
</feature>
<dbReference type="Gene3D" id="3.40.190.10">
    <property type="entry name" value="Periplasmic binding protein-like II"/>
    <property type="match status" value="3"/>
</dbReference>
<feature type="non-terminal residue" evidence="15">
    <location>
        <position position="900"/>
    </location>
</feature>
<evidence type="ECO:0000256" key="12">
    <source>
        <dbReference type="SAM" id="MobiDB-lite"/>
    </source>
</evidence>
<dbReference type="InterPro" id="IPR001508">
    <property type="entry name" value="Iono_Glu_rcpt_met"/>
</dbReference>
<keyword evidence="2" id="KW-0813">Transport</keyword>
<evidence type="ECO:0000256" key="2">
    <source>
        <dbReference type="ARBA" id="ARBA00022448"/>
    </source>
</evidence>
<evidence type="ECO:0000313" key="16">
    <source>
        <dbReference type="Proteomes" id="UP001164746"/>
    </source>
</evidence>
<proteinExistence type="predicted"/>
<keyword evidence="10" id="KW-1071">Ligand-gated ion channel</keyword>
<feature type="domain" description="Ionotropic glutamate receptor C-terminal" evidence="14">
    <location>
        <begin position="325"/>
        <end position="691"/>
    </location>
</feature>
<dbReference type="SMART" id="SM00079">
    <property type="entry name" value="PBPe"/>
    <property type="match status" value="1"/>
</dbReference>
<evidence type="ECO:0000256" key="11">
    <source>
        <dbReference type="ARBA" id="ARBA00023303"/>
    </source>
</evidence>
<keyword evidence="11" id="KW-0407">Ion channel</keyword>
<keyword evidence="4 13" id="KW-0812">Transmembrane</keyword>
<evidence type="ECO:0000256" key="5">
    <source>
        <dbReference type="ARBA" id="ARBA00022989"/>
    </source>
</evidence>
<evidence type="ECO:0000256" key="9">
    <source>
        <dbReference type="ARBA" id="ARBA00023180"/>
    </source>
</evidence>
<sequence>CQEVKNGALVLLDASSPSVGPLLRSFARANGLVVITLIDEALLLPVDTADERFIQIEPPGTAMLRIVADIVRFDNLTNVAILYDDSFNLHEVPRWLISGVLSHHLYQAIDRSTLARVLNDIKELEIENVFIVAASTNVDYVLGQANAPLHDAAINWFVVTKDAKMSCDGCVHNTRVVVAEADGSNEKRQVYVQFVQKEINSFFQSPDLKVDEVFAYDLMQIFDGRIPEANFTKITSCYGDNVISNETLLTSDTIIKNFKDVNHEGVYGPIVSVEGGLRQQVRMNIREVHYSKGTVSASSMLGVWTEKTGLNVTVSSLTAAKSQKSYKVVVIPSVRVHYTIKHYELYESEDGYFGALNEDGTWNGAIKELIEKHADIAIGPLSVMSERENVVDFTVPYHEPVGLTILMKKQKFEYILHKFLKVLELNVWLVIVASFFLFSILMWLFDKFSPFSYQNNPDSSTGPEKRIFTFKEGIWFCMTSLTPQGGGEAPRAISGRLVAATWWLYGFLLIAFYTANLAATLTVTRLETPIESLDDLSKQQSVKYGPVNGTAALVYFTRMKQIEEDFYRIWKDMSLNDSLSPVARAKLAVWDYPVSEQFTKLMGRMHVPDTAQEALRMVKDGEFAFIDDASRNQYQVLTDCDVEVIGEEFSRKPFAFAVTQGSPLRAQISNVILELSNNRILEDLTNKWWDSNELHKDCPRIENESDGISIKNIGGVFLLIAIGTGLSLIAFVCEYYYYRVRPKKQERLYAMEGNTRLSRIETEISLDDISVQQQPSDRTPGKALADPPRKNPLENGRTHHELSPVTNGDKTANNGSYRRKSTSRGHSTSKAEHRNGSVSNGISNSAFIYDTPKSMAKKYTDLNKDSISERFPTMYKESMSERFPNLNKNGDVQAAFSEKL</sequence>
<keyword evidence="5 13" id="KW-1133">Transmembrane helix</keyword>
<keyword evidence="8" id="KW-0675">Receptor</keyword>
<evidence type="ECO:0000259" key="14">
    <source>
        <dbReference type="SMART" id="SM00079"/>
    </source>
</evidence>
<dbReference type="Pfam" id="PF10613">
    <property type="entry name" value="Lig_chan-Glu_bd"/>
    <property type="match status" value="1"/>
</dbReference>
<dbReference type="Gene3D" id="1.10.287.70">
    <property type="match status" value="1"/>
</dbReference>
<organism evidence="15 16">
    <name type="scientific">Mya arenaria</name>
    <name type="common">Soft-shell clam</name>
    <dbReference type="NCBI Taxonomy" id="6604"/>
    <lineage>
        <taxon>Eukaryota</taxon>
        <taxon>Metazoa</taxon>
        <taxon>Spiralia</taxon>
        <taxon>Lophotrochozoa</taxon>
        <taxon>Mollusca</taxon>
        <taxon>Bivalvia</taxon>
        <taxon>Autobranchia</taxon>
        <taxon>Heteroconchia</taxon>
        <taxon>Euheterodonta</taxon>
        <taxon>Imparidentia</taxon>
        <taxon>Neoheterodontei</taxon>
        <taxon>Myida</taxon>
        <taxon>Myoidea</taxon>
        <taxon>Myidae</taxon>
        <taxon>Mya</taxon>
    </lineage>
</organism>
<dbReference type="Pfam" id="PF00060">
    <property type="entry name" value="Lig_chan"/>
    <property type="match status" value="1"/>
</dbReference>
<dbReference type="InterPro" id="IPR015683">
    <property type="entry name" value="Ionotropic_Glu_rcpt"/>
</dbReference>
<evidence type="ECO:0000256" key="4">
    <source>
        <dbReference type="ARBA" id="ARBA00022692"/>
    </source>
</evidence>
<feature type="transmembrane region" description="Helical" evidence="13">
    <location>
        <begin position="425"/>
        <end position="445"/>
    </location>
</feature>
<name>A0ABY7FT09_MYAAR</name>
<keyword evidence="6" id="KW-0406">Ion transport</keyword>
<dbReference type="Gene3D" id="3.40.50.2300">
    <property type="match status" value="2"/>
</dbReference>
<dbReference type="EMBL" id="CP111023">
    <property type="protein sequence ID" value="WAR22346.1"/>
    <property type="molecule type" value="Genomic_DNA"/>
</dbReference>
<dbReference type="Proteomes" id="UP001164746">
    <property type="component" value="Chromosome 12"/>
</dbReference>
<evidence type="ECO:0000256" key="3">
    <source>
        <dbReference type="ARBA" id="ARBA00022475"/>
    </source>
</evidence>
<evidence type="ECO:0000256" key="13">
    <source>
        <dbReference type="SAM" id="Phobius"/>
    </source>
</evidence>
<keyword evidence="16" id="KW-1185">Reference proteome</keyword>
<evidence type="ECO:0000256" key="6">
    <source>
        <dbReference type="ARBA" id="ARBA00023065"/>
    </source>
</evidence>
<reference evidence="15" key="1">
    <citation type="submission" date="2022-11" db="EMBL/GenBank/DDBJ databases">
        <title>Centuries of genome instability and evolution in soft-shell clam transmissible cancer (bioRxiv).</title>
        <authorList>
            <person name="Hart S.F.M."/>
            <person name="Yonemitsu M.A."/>
            <person name="Giersch R.M."/>
            <person name="Beal B.F."/>
            <person name="Arriagada G."/>
            <person name="Davis B.W."/>
            <person name="Ostrander E.A."/>
            <person name="Goff S.P."/>
            <person name="Metzger M.J."/>
        </authorList>
    </citation>
    <scope>NUCLEOTIDE SEQUENCE</scope>
    <source>
        <strain evidence="15">MELC-2E11</strain>
        <tissue evidence="15">Siphon/mantle</tissue>
    </source>
</reference>
<keyword evidence="7 13" id="KW-0472">Membrane</keyword>
<comment type="subcellular location">
    <subcellularLocation>
        <location evidence="1">Cell membrane</location>
        <topology evidence="1">Multi-pass membrane protein</topology>
    </subcellularLocation>
</comment>